<dbReference type="GO" id="GO:0046475">
    <property type="term" value="P:glycerophospholipid catabolic process"/>
    <property type="evidence" value="ECO:0007669"/>
    <property type="project" value="TreeGrafter"/>
</dbReference>
<evidence type="ECO:0000256" key="1">
    <source>
        <dbReference type="ARBA" id="ARBA00007277"/>
    </source>
</evidence>
<evidence type="ECO:0000256" key="5">
    <source>
        <dbReference type="ARBA" id="ARBA00047512"/>
    </source>
</evidence>
<dbReference type="InterPro" id="IPR051578">
    <property type="entry name" value="GDPD"/>
</dbReference>
<dbReference type="EMBL" id="KI536726">
    <property type="protein sequence ID" value="ESR52062.1"/>
    <property type="molecule type" value="Genomic_DNA"/>
</dbReference>
<evidence type="ECO:0000313" key="8">
    <source>
        <dbReference type="Proteomes" id="UP000030687"/>
    </source>
</evidence>
<dbReference type="PANTHER" id="PTHR22958:SF34">
    <property type="entry name" value="GLYCEROPHOSPHODIESTER PHOSPHODIESTERASE GDPD3"/>
    <property type="match status" value="1"/>
</dbReference>
<dbReference type="Pfam" id="PF03009">
    <property type="entry name" value="GDPD"/>
    <property type="match status" value="1"/>
</dbReference>
<organism evidence="7 8">
    <name type="scientific">Citrus clementina</name>
    <name type="common">Clementine</name>
    <name type="synonym">Citrus deliciosa x Citrus sinensis</name>
    <dbReference type="NCBI Taxonomy" id="85681"/>
    <lineage>
        <taxon>Eukaryota</taxon>
        <taxon>Viridiplantae</taxon>
        <taxon>Streptophyta</taxon>
        <taxon>Embryophyta</taxon>
        <taxon>Tracheophyta</taxon>
        <taxon>Spermatophyta</taxon>
        <taxon>Magnoliopsida</taxon>
        <taxon>eudicotyledons</taxon>
        <taxon>Gunneridae</taxon>
        <taxon>Pentapetalae</taxon>
        <taxon>rosids</taxon>
        <taxon>malvids</taxon>
        <taxon>Sapindales</taxon>
        <taxon>Rutaceae</taxon>
        <taxon>Aurantioideae</taxon>
        <taxon>Citrus</taxon>
    </lineage>
</organism>
<comment type="catalytic activity">
    <reaction evidence="5">
        <text>a sn-glycero-3-phosphodiester + H2O = an alcohol + sn-glycerol 3-phosphate + H(+)</text>
        <dbReference type="Rhea" id="RHEA:12969"/>
        <dbReference type="ChEBI" id="CHEBI:15377"/>
        <dbReference type="ChEBI" id="CHEBI:15378"/>
        <dbReference type="ChEBI" id="CHEBI:30879"/>
        <dbReference type="ChEBI" id="CHEBI:57597"/>
        <dbReference type="ChEBI" id="CHEBI:83408"/>
        <dbReference type="EC" id="3.1.4.46"/>
    </reaction>
</comment>
<evidence type="ECO:0000256" key="4">
    <source>
        <dbReference type="ARBA" id="ARBA00022801"/>
    </source>
</evidence>
<evidence type="ECO:0000259" key="6">
    <source>
        <dbReference type="PROSITE" id="PS51704"/>
    </source>
</evidence>
<dbReference type="Proteomes" id="UP000030687">
    <property type="component" value="Unassembled WGS sequence"/>
</dbReference>
<dbReference type="Gene3D" id="3.20.20.190">
    <property type="entry name" value="Phosphatidylinositol (PI) phosphodiesterase"/>
    <property type="match status" value="1"/>
</dbReference>
<keyword evidence="8" id="KW-1185">Reference proteome</keyword>
<evidence type="ECO:0000256" key="3">
    <source>
        <dbReference type="ARBA" id="ARBA00022798"/>
    </source>
</evidence>
<reference evidence="7 8" key="1">
    <citation type="submission" date="2013-10" db="EMBL/GenBank/DDBJ databases">
        <authorList>
            <consortium name="International Citrus Genome Consortium"/>
            <person name="Jenkins J."/>
            <person name="Schmutz J."/>
            <person name="Prochnik S."/>
            <person name="Rokhsar D."/>
            <person name="Gmitter F."/>
            <person name="Ollitrault P."/>
            <person name="Machado M."/>
            <person name="Talon M."/>
            <person name="Wincker P."/>
            <person name="Jaillon O."/>
            <person name="Morgante M."/>
        </authorList>
    </citation>
    <scope>NUCLEOTIDE SEQUENCE</scope>
    <source>
        <strain evidence="8">cv. Clemenules</strain>
    </source>
</reference>
<dbReference type="InParanoid" id="V4TFF2"/>
<dbReference type="EC" id="3.1.4.46" evidence="2"/>
<proteinExistence type="inferred from homology"/>
<dbReference type="InterPro" id="IPR030395">
    <property type="entry name" value="GP_PDE_dom"/>
</dbReference>
<dbReference type="GO" id="GO:0008889">
    <property type="term" value="F:glycerophosphodiester phosphodiesterase activity"/>
    <property type="evidence" value="ECO:0007669"/>
    <property type="project" value="UniProtKB-EC"/>
</dbReference>
<protein>
    <recommendedName>
        <fullName evidence="2">glycerophosphodiester phosphodiesterase</fullName>
        <ecNumber evidence="2">3.1.4.46</ecNumber>
    </recommendedName>
</protein>
<keyword evidence="3" id="KW-0319">Glycerol metabolism</keyword>
<dbReference type="eggNOG" id="KOG2421">
    <property type="taxonomic scope" value="Eukaryota"/>
</dbReference>
<evidence type="ECO:0000256" key="2">
    <source>
        <dbReference type="ARBA" id="ARBA00012247"/>
    </source>
</evidence>
<keyword evidence="4" id="KW-0378">Hydrolase</keyword>
<dbReference type="InterPro" id="IPR017946">
    <property type="entry name" value="PLC-like_Pdiesterase_TIM-brl"/>
</dbReference>
<dbReference type="GO" id="GO:0006071">
    <property type="term" value="P:glycerol metabolic process"/>
    <property type="evidence" value="ECO:0007669"/>
    <property type="project" value="UniProtKB-KW"/>
</dbReference>
<dbReference type="SUPFAM" id="SSF51695">
    <property type="entry name" value="PLC-like phosphodiesterases"/>
    <property type="match status" value="1"/>
</dbReference>
<dbReference type="FunFam" id="3.20.20.190:FF:000034">
    <property type="entry name" value="Glycerophosphodiester phosphodiesterase GDPD2"/>
    <property type="match status" value="1"/>
</dbReference>
<accession>V4TFF2</accession>
<name>V4TFF2_CITCL</name>
<feature type="domain" description="GP-PDE" evidence="6">
    <location>
        <begin position="101"/>
        <end position="389"/>
    </location>
</feature>
<dbReference type="AlphaFoldDB" id="V4TFF2"/>
<dbReference type="STRING" id="85681.V4TFF2"/>
<dbReference type="PANTHER" id="PTHR22958">
    <property type="entry name" value="GLYCEROPHOSPHORYL DIESTER PHOSPHODIESTERASE"/>
    <property type="match status" value="1"/>
</dbReference>
<dbReference type="Gramene" id="ESR52062">
    <property type="protein sequence ID" value="ESR52062"/>
    <property type="gene ID" value="CICLE_v10031648mg"/>
</dbReference>
<comment type="similarity">
    <text evidence="1">Belongs to the glycerophosphoryl diester phosphodiesterase family.</text>
</comment>
<evidence type="ECO:0000313" key="7">
    <source>
        <dbReference type="EMBL" id="ESR52062.1"/>
    </source>
</evidence>
<sequence>MKIRKVVWQWHMLIKTKYDTQSSKFTSRIFLYFPYPFLEFLQKPKIKIKEMALKAVHVSDVPNLDQVPGNVTLNYLHSPRVCEGVNEDGDETKSGYKFPKFVVMGHRGSGMNMLQSSDQRMKSMKENTILSFNAAARHPLDFIEFDVQVTRDGCPVIFHDNFIFTKDEGEIIEKRVTDITLAEFLSYGPQNDPENVGKPMLRKTKDGRIFEWKVEKDTPLCTLQEAFEKVDQSVGFNVELKFDDQLVYTEEELTHALEAILKVVFEHAQGRPIMFSSFQPDAALLIRKLQSTYPVFFLTNGGAQTCTDVRRSSLDEAIKVCLAGGLQGIVSDVRAIFKNPGAIKKIKEARLCLVSYGELNNVPEVVYMQRFMGIEGVIVDLVSEITEAVSDFIKNEEEIKEEIVFAEDGKLLVKNKSPILK</sequence>
<dbReference type="PROSITE" id="PS51704">
    <property type="entry name" value="GP_PDE"/>
    <property type="match status" value="1"/>
</dbReference>
<dbReference type="KEGG" id="cic:CICLE_v10031648mg"/>
<gene>
    <name evidence="7" type="ORF">CICLE_v10031648mg</name>
</gene>
<dbReference type="OMA" id="TICGYEW"/>